<feature type="region of interest" description="Disordered" evidence="7">
    <location>
        <begin position="67"/>
        <end position="89"/>
    </location>
</feature>
<dbReference type="EMBL" id="ML220160">
    <property type="protein sequence ID" value="TGZ77075.1"/>
    <property type="molecule type" value="Genomic_DNA"/>
</dbReference>
<feature type="chain" id="PRO_5020525777" description="DUF676 domain-containing protein" evidence="8">
    <location>
        <begin position="19"/>
        <end position="452"/>
    </location>
</feature>
<evidence type="ECO:0000256" key="5">
    <source>
        <dbReference type="ARBA" id="ARBA00023128"/>
    </source>
</evidence>
<dbReference type="PANTHER" id="PTHR48182">
    <property type="entry name" value="PROTEIN SERAC1"/>
    <property type="match status" value="1"/>
</dbReference>
<evidence type="ECO:0000256" key="2">
    <source>
        <dbReference type="ARBA" id="ARBA00004240"/>
    </source>
</evidence>
<evidence type="ECO:0008006" key="11">
    <source>
        <dbReference type="Google" id="ProtNLM"/>
    </source>
</evidence>
<dbReference type="SUPFAM" id="SSF53474">
    <property type="entry name" value="alpha/beta-Hydrolases"/>
    <property type="match status" value="1"/>
</dbReference>
<keyword evidence="6" id="KW-0472">Membrane</keyword>
<evidence type="ECO:0000256" key="1">
    <source>
        <dbReference type="ARBA" id="ARBA00004173"/>
    </source>
</evidence>
<dbReference type="AlphaFoldDB" id="A0A4S2MJT8"/>
<evidence type="ECO:0000313" key="10">
    <source>
        <dbReference type="Proteomes" id="UP000298138"/>
    </source>
</evidence>
<comment type="subcellular location">
    <subcellularLocation>
        <location evidence="2">Endoplasmic reticulum</location>
    </subcellularLocation>
    <subcellularLocation>
        <location evidence="3">Membrane</location>
    </subcellularLocation>
    <subcellularLocation>
        <location evidence="1">Mitochondrion</location>
    </subcellularLocation>
</comment>
<evidence type="ECO:0000256" key="6">
    <source>
        <dbReference type="ARBA" id="ARBA00023136"/>
    </source>
</evidence>
<name>A0A4S2MJT8_9PEZI</name>
<evidence type="ECO:0000256" key="4">
    <source>
        <dbReference type="ARBA" id="ARBA00022824"/>
    </source>
</evidence>
<dbReference type="Proteomes" id="UP000298138">
    <property type="component" value="Unassembled WGS sequence"/>
</dbReference>
<keyword evidence="4" id="KW-0256">Endoplasmic reticulum</keyword>
<evidence type="ECO:0000256" key="3">
    <source>
        <dbReference type="ARBA" id="ARBA00004370"/>
    </source>
</evidence>
<dbReference type="GO" id="GO:0016020">
    <property type="term" value="C:membrane"/>
    <property type="evidence" value="ECO:0007669"/>
    <property type="project" value="UniProtKB-SubCell"/>
</dbReference>
<dbReference type="OrthoDB" id="5086500at2759"/>
<dbReference type="PANTHER" id="PTHR48182:SF2">
    <property type="entry name" value="PROTEIN SERAC1"/>
    <property type="match status" value="1"/>
</dbReference>
<dbReference type="InterPro" id="IPR029058">
    <property type="entry name" value="AB_hydrolase_fold"/>
</dbReference>
<proteinExistence type="predicted"/>
<evidence type="ECO:0000256" key="7">
    <source>
        <dbReference type="SAM" id="MobiDB-lite"/>
    </source>
</evidence>
<feature type="compositionally biased region" description="Pro residues" evidence="7">
    <location>
        <begin position="78"/>
        <end position="87"/>
    </location>
</feature>
<evidence type="ECO:0000313" key="9">
    <source>
        <dbReference type="EMBL" id="TGZ77075.1"/>
    </source>
</evidence>
<protein>
    <recommendedName>
        <fullName evidence="11">DUF676 domain-containing protein</fullName>
    </recommendedName>
</protein>
<gene>
    <name evidence="9" type="ORF">EX30DRAFT_212551</name>
</gene>
<keyword evidence="5" id="KW-0496">Mitochondrion</keyword>
<reference evidence="9 10" key="1">
    <citation type="submission" date="2019-04" db="EMBL/GenBank/DDBJ databases">
        <title>Comparative genomics and transcriptomics to analyze fruiting body development in filamentous ascomycetes.</title>
        <authorList>
            <consortium name="DOE Joint Genome Institute"/>
            <person name="Lutkenhaus R."/>
            <person name="Traeger S."/>
            <person name="Breuer J."/>
            <person name="Kuo A."/>
            <person name="Lipzen A."/>
            <person name="Pangilinan J."/>
            <person name="Dilworth D."/>
            <person name="Sandor L."/>
            <person name="Poggeler S."/>
            <person name="Barry K."/>
            <person name="Grigoriev I.V."/>
            <person name="Nowrousian M."/>
        </authorList>
    </citation>
    <scope>NUCLEOTIDE SEQUENCE [LARGE SCALE GENOMIC DNA]</scope>
    <source>
        <strain evidence="9 10">CBS 389.68</strain>
    </source>
</reference>
<dbReference type="GO" id="GO:0005739">
    <property type="term" value="C:mitochondrion"/>
    <property type="evidence" value="ECO:0007669"/>
    <property type="project" value="UniProtKB-SubCell"/>
</dbReference>
<accession>A0A4S2MJT8</accession>
<organism evidence="9 10">
    <name type="scientific">Ascodesmis nigricans</name>
    <dbReference type="NCBI Taxonomy" id="341454"/>
    <lineage>
        <taxon>Eukaryota</taxon>
        <taxon>Fungi</taxon>
        <taxon>Dikarya</taxon>
        <taxon>Ascomycota</taxon>
        <taxon>Pezizomycotina</taxon>
        <taxon>Pezizomycetes</taxon>
        <taxon>Pezizales</taxon>
        <taxon>Ascodesmidaceae</taxon>
        <taxon>Ascodesmis</taxon>
    </lineage>
</organism>
<keyword evidence="10" id="KW-1185">Reference proteome</keyword>
<dbReference type="InParanoid" id="A0A4S2MJT8"/>
<keyword evidence="8" id="KW-0732">Signal</keyword>
<dbReference type="Gene3D" id="3.40.50.1820">
    <property type="entry name" value="alpha/beta hydrolase"/>
    <property type="match status" value="1"/>
</dbReference>
<dbReference type="InterPro" id="IPR052374">
    <property type="entry name" value="SERAC1"/>
</dbReference>
<evidence type="ECO:0000256" key="8">
    <source>
        <dbReference type="SAM" id="SignalP"/>
    </source>
</evidence>
<dbReference type="GO" id="GO:0005783">
    <property type="term" value="C:endoplasmic reticulum"/>
    <property type="evidence" value="ECO:0007669"/>
    <property type="project" value="UniProtKB-SubCell"/>
</dbReference>
<feature type="signal peptide" evidence="8">
    <location>
        <begin position="1"/>
        <end position="18"/>
    </location>
</feature>
<sequence length="452" mass="50535">MWIIALCVCLAALATGKAVLQFLSRLNALKEWATVINESQQLRSQFIYALQSVYTSLLEQLQSDTFFSPPERKDKAEVPPPPAPTPTAEPKIQKCYRLSTIPADWTPQVVLDALTLELGEEIMSSQPQLSLYPSLDGTSQICILKVTNTNGVLNKLVPKNATTQRIHLNTVKIILDTDFLGLTPLNSPTGKPVADIIAVTGLAGHAFGSWRSRETCHMWLQDHLASNLEGSVRILTFGYDSSLLADREEEPDIMEYCNELIRQLHLARSSDPDRPLIFMGHSLGCIVICRTMLICLRNPAHTALFNATRSFFFFGAPHQGIRTEEMEAMLTDVQGPHAKTHILLRQLREYSGFLKQQSEALGPVWEGRSVFSFYESYLSPTVKKSEKGTWSRDGEMVHLVRRTSSGLMIPEEVRIPVDANHSDIVKFAGSSDTTYMKVIFHLQDLIDNTMSS</sequence>